<keyword evidence="2" id="KW-1185">Reference proteome</keyword>
<accession>Q1LRL4</accession>
<proteinExistence type="predicted"/>
<dbReference type="EMBL" id="CP000352">
    <property type="protein sequence ID" value="ABF07212.1"/>
    <property type="molecule type" value="Genomic_DNA"/>
</dbReference>
<dbReference type="eggNOG" id="ENOG503486Q">
    <property type="taxonomic scope" value="Bacteria"/>
</dbReference>
<evidence type="ECO:0000313" key="1">
    <source>
        <dbReference type="EMBL" id="ABF07212.1"/>
    </source>
</evidence>
<sequence>MFGLNRSFSAVRNKRSRIATKSRSSDSRLLATELRVSVARLIHPTSLAAVAGETLLDCSEPARFALSFKQSILVMITYCPSYPKRAVQHRLLYWAMPLLASLFLGACASSQKAANHSFSFDTRGAVPAVEVLNYRYGDSDMTGTRPPKWALEEGRIGQQAGVYGRMRPADTLYVKWRIKSTGQIFEDSVDLRHRLPNDMTDKIVYFDIKGPQLFVYVVSPEDYPLGTPRNSLRLYSYRPYVQIYPDQSKQ</sequence>
<dbReference type="KEGG" id="rme:Rmet_0326"/>
<gene>
    <name evidence="1" type="ordered locus">Rmet_0326</name>
</gene>
<organism evidence="1 2">
    <name type="scientific">Cupriavidus metallidurans (strain ATCC 43123 / DSM 2839 / NBRC 102507 / CH34)</name>
    <name type="common">Ralstonia metallidurans</name>
    <dbReference type="NCBI Taxonomy" id="266264"/>
    <lineage>
        <taxon>Bacteria</taxon>
        <taxon>Pseudomonadati</taxon>
        <taxon>Pseudomonadota</taxon>
        <taxon>Betaproteobacteria</taxon>
        <taxon>Burkholderiales</taxon>
        <taxon>Burkholderiaceae</taxon>
        <taxon>Cupriavidus</taxon>
    </lineage>
</organism>
<dbReference type="HOGENOM" id="CLU_1110675_0_0_4"/>
<name>Q1LRL4_CUPMC</name>
<dbReference type="AlphaFoldDB" id="Q1LRL4"/>
<protein>
    <submittedName>
        <fullName evidence="1">Uncharacterized protein</fullName>
    </submittedName>
</protein>
<reference evidence="2" key="1">
    <citation type="journal article" date="2010" name="PLoS ONE">
        <title>The complete genome sequence of Cupriavidus metallidurans strain CH34, a master survivalist in harsh and anthropogenic environments.</title>
        <authorList>
            <person name="Janssen P.J."/>
            <person name="Van Houdt R."/>
            <person name="Moors H."/>
            <person name="Monsieurs P."/>
            <person name="Morin N."/>
            <person name="Michaux A."/>
            <person name="Benotmane M.A."/>
            <person name="Leys N."/>
            <person name="Vallaeys T."/>
            <person name="Lapidus A."/>
            <person name="Monchy S."/>
            <person name="Medigue C."/>
            <person name="Taghavi S."/>
            <person name="McCorkle S."/>
            <person name="Dunn J."/>
            <person name="van der Lelie D."/>
            <person name="Mergeay M."/>
        </authorList>
    </citation>
    <scope>NUCLEOTIDE SEQUENCE [LARGE SCALE GENOMIC DNA]</scope>
    <source>
        <strain evidence="2">ATCC 43123 / DSM 2839 / NBRC 102507 / CH34</strain>
    </source>
</reference>
<evidence type="ECO:0000313" key="2">
    <source>
        <dbReference type="Proteomes" id="UP000002429"/>
    </source>
</evidence>
<dbReference type="Proteomes" id="UP000002429">
    <property type="component" value="Chromosome"/>
</dbReference>